<evidence type="ECO:0000256" key="4">
    <source>
        <dbReference type="ARBA" id="ARBA00022553"/>
    </source>
</evidence>
<dbReference type="InterPro" id="IPR045851">
    <property type="entry name" value="AMP-bd_C_sf"/>
</dbReference>
<dbReference type="SMART" id="SM00823">
    <property type="entry name" value="PKS_PP"/>
    <property type="match status" value="1"/>
</dbReference>
<dbReference type="InterPro" id="IPR001031">
    <property type="entry name" value="Thioesterase"/>
</dbReference>
<evidence type="ECO:0000256" key="1">
    <source>
        <dbReference type="ARBA" id="ARBA00001957"/>
    </source>
</evidence>
<dbReference type="SUPFAM" id="SSF53474">
    <property type="entry name" value="alpha/beta-Hydrolases"/>
    <property type="match status" value="1"/>
</dbReference>
<keyword evidence="4" id="KW-0597">Phosphoprotein</keyword>
<dbReference type="Gene3D" id="1.10.10.1830">
    <property type="entry name" value="Non-ribosomal peptide synthase, adenylation domain"/>
    <property type="match status" value="1"/>
</dbReference>
<evidence type="ECO:0000313" key="6">
    <source>
        <dbReference type="EMBL" id="MBH8563642.1"/>
    </source>
</evidence>
<dbReference type="Gene3D" id="3.30.559.30">
    <property type="entry name" value="Nonribosomal peptide synthetase, condensation domain"/>
    <property type="match status" value="1"/>
</dbReference>
<comment type="caution">
    <text evidence="6">The sequence shown here is derived from an EMBL/GenBank/DDBJ whole genome shotgun (WGS) entry which is preliminary data.</text>
</comment>
<dbReference type="Gene3D" id="3.30.559.10">
    <property type="entry name" value="Chloramphenicol acetyltransferase-like domain"/>
    <property type="match status" value="1"/>
</dbReference>
<evidence type="ECO:0000259" key="5">
    <source>
        <dbReference type="PROSITE" id="PS50075"/>
    </source>
</evidence>
<dbReference type="InterPro" id="IPR025110">
    <property type="entry name" value="AMP-bd_C"/>
</dbReference>
<dbReference type="InterPro" id="IPR009081">
    <property type="entry name" value="PP-bd_ACP"/>
</dbReference>
<sequence length="1380" mass="155451">MKTIHEFLSDLRSLDVKVWSEGDRLRYKAPKETLSPDLLQELRQRKAEILSFLHDAAAITNNNFSPILPVSRSGNLPLSSAQARLWFLNQMEPNSPVYNMPAAYRLTGKLNVTALKQSLCEIVRRHEVFRTVFPSQDGVANQIIFNDVNLNIHIKDLSEFSQEDREAETHRLAIEQSQQPFDLAQEQLLRVQLLILSPDEHVLLLNMHHIVYDGWSENIFFQELIALYSAFCVGKPSPLPELAIQYADFAVWQREWLQGEALKSQLEYWKQQLSGNLPVLQLPTDHQRPPVQTYEGTYQSLQLSPNLVSALKFLCQQSGVTLFMILLTAFKTLLYRYSGQEDIIVGTPIAGRNQVEIEGLIGLFVNSLALRTNLQGNPTFRELLNQVREVTLGAYSHQDLPLEKLIEELQLERDTSHSPLFQVMFVFQNTPKPNLELPGVTINPIEIHSGTAKFDLTLMLEETSTGIRGAIEYNTNLFEAATITRMLGHFQTLLEGIVTNPEKRLKDLPLLTPSEQHQLLFEFNQTKTNYPRDLCIHQLFEMQVERSPHAVALVEQNRQLTYQELNSRANQLAAYLRSQGVGSEVLVGICLERSIEAIVGILAILKAGGAYVPLDPAYPQERLAFMLDDTKVSVLLTQKQFLEILPATPAKIVDLDAFDAYSDDFVNVSNNVTANSLAYVMYTSGSTGRPKGVSVIHRSVVRLVLGNHYASFSSQEVFLQLAPISFDASTFEIWGSLLNGAKLAIFPKGTPSLEELGKVIRRQGVTTLWLTAGLFHLMVDERLEDLQSLRQLLAGGDALSVPHVEKFLATVKNCQLINGYGPTENTTFTCCYPMSAATVVENSVPIGGAIANTQVYILDERMQPVPIGIPGELYTGGDGLAREYLNCPDLTAEKFVTNPFSDEPDARLYKTGDLVRYRWDGKIEFLGRIDNQVKIRGFRIELGEIEAVLTQHPSVQQTVITVREDNPGDKRLVAYVVLHLQQTVTTDELHRFLKEKLPEYMVPSSLVILDSLPLTPNGKVDRRALPKPDQGRQESEKIFVAPRNKLEHQLTKIWENVLGIQPISITDRFFDLGGHSLLAVKLFAQIEKTFQKNLPLATLFASPTIEQLAVVLRSQIEDSPWYSLVPIQPNGFKKPFFLVPGGGGGQYELKVYAQLLYLLGDERPIYGFQARGWDGIQAPHTTVEAMAADYIKEIRSVQPEGPYLIGGECIGGVVAWEIAQQLVAQGQKVNLVLMDTAPPNNKRELRHRIEQFFQVKRIGYHLEQLKSISPSQRITYILNLPTKAKVKRQANDPTRYSKKVEQSYMNALMRYRLLPYPGRMTWLMTETVDRQAFIQQWKKLATGGLEIHRIPGKHKSYLGKDVQTTAQMLKTCLDAAPAES</sequence>
<dbReference type="Gene3D" id="3.40.50.1820">
    <property type="entry name" value="alpha/beta hydrolase"/>
    <property type="match status" value="1"/>
</dbReference>
<dbReference type="CDD" id="cd19531">
    <property type="entry name" value="LCL_NRPS-like"/>
    <property type="match status" value="1"/>
</dbReference>
<proteinExistence type="inferred from homology"/>
<feature type="domain" description="Carrier" evidence="5">
    <location>
        <begin position="1041"/>
        <end position="1116"/>
    </location>
</feature>
<dbReference type="InterPro" id="IPR010071">
    <property type="entry name" value="AA_adenyl_dom"/>
</dbReference>
<dbReference type="GO" id="GO:0044550">
    <property type="term" value="P:secondary metabolite biosynthetic process"/>
    <property type="evidence" value="ECO:0007669"/>
    <property type="project" value="UniProtKB-ARBA"/>
</dbReference>
<dbReference type="InterPro" id="IPR041464">
    <property type="entry name" value="TubC_N"/>
</dbReference>
<reference evidence="6 7" key="1">
    <citation type="journal article" date="2021" name="Int. J. Syst. Evol. Microbiol.">
        <title>Amazonocrinis nigriterrae gen. nov., sp. nov., Atlanticothrix silvestris gen. nov., sp. nov. and Dendronalium phyllosphericum gen. nov., sp. nov., nostocacean cyanobacteria from Brazilian environments.</title>
        <authorList>
            <person name="Alvarenga D.O."/>
            <person name="Andreote A.P.D."/>
            <person name="Branco L.H.Z."/>
            <person name="Delbaje E."/>
            <person name="Cruz R.B."/>
            <person name="Varani A.M."/>
            <person name="Fiore M.F."/>
        </authorList>
    </citation>
    <scope>NUCLEOTIDE SEQUENCE [LARGE SCALE GENOMIC DNA]</scope>
    <source>
        <strain evidence="6 7">CENA67</strain>
    </source>
</reference>
<dbReference type="InterPro" id="IPR044894">
    <property type="entry name" value="TubC_N_sf"/>
</dbReference>
<dbReference type="Pfam" id="PF00975">
    <property type="entry name" value="Thioesterase"/>
    <property type="match status" value="1"/>
</dbReference>
<dbReference type="GO" id="GO:0005829">
    <property type="term" value="C:cytosol"/>
    <property type="evidence" value="ECO:0007669"/>
    <property type="project" value="TreeGrafter"/>
</dbReference>
<dbReference type="Gene3D" id="3.40.50.980">
    <property type="match status" value="2"/>
</dbReference>
<gene>
    <name evidence="6" type="ORF">I8748_15830</name>
</gene>
<dbReference type="NCBIfam" id="TIGR01733">
    <property type="entry name" value="AA-adenyl-dom"/>
    <property type="match status" value="1"/>
</dbReference>
<dbReference type="Pfam" id="PF00501">
    <property type="entry name" value="AMP-binding"/>
    <property type="match status" value="1"/>
</dbReference>
<dbReference type="GO" id="GO:0003824">
    <property type="term" value="F:catalytic activity"/>
    <property type="evidence" value="ECO:0007669"/>
    <property type="project" value="InterPro"/>
</dbReference>
<dbReference type="Gene3D" id="1.10.1200.10">
    <property type="entry name" value="ACP-like"/>
    <property type="match status" value="1"/>
</dbReference>
<dbReference type="InterPro" id="IPR029058">
    <property type="entry name" value="AB_hydrolase_fold"/>
</dbReference>
<dbReference type="EMBL" id="JAECZC010000028">
    <property type="protein sequence ID" value="MBH8563642.1"/>
    <property type="molecule type" value="Genomic_DNA"/>
</dbReference>
<dbReference type="GO" id="GO:0043041">
    <property type="term" value="P:amino acid activation for nonribosomal peptide biosynthetic process"/>
    <property type="evidence" value="ECO:0007669"/>
    <property type="project" value="TreeGrafter"/>
</dbReference>
<dbReference type="FunFam" id="3.40.50.12780:FF:000012">
    <property type="entry name" value="Non-ribosomal peptide synthetase"/>
    <property type="match status" value="1"/>
</dbReference>
<dbReference type="FunFam" id="3.40.50.980:FF:000001">
    <property type="entry name" value="Non-ribosomal peptide synthetase"/>
    <property type="match status" value="1"/>
</dbReference>
<protein>
    <submittedName>
        <fullName evidence="6">Amino acid adenylation domain-containing protein</fullName>
    </submittedName>
</protein>
<keyword evidence="7" id="KW-1185">Reference proteome</keyword>
<dbReference type="InterPro" id="IPR036736">
    <property type="entry name" value="ACP-like_sf"/>
</dbReference>
<keyword evidence="3" id="KW-0596">Phosphopantetheine</keyword>
<dbReference type="SUPFAM" id="SSF47336">
    <property type="entry name" value="ACP-like"/>
    <property type="match status" value="1"/>
</dbReference>
<dbReference type="SUPFAM" id="SSF56801">
    <property type="entry name" value="Acetyl-CoA synthetase-like"/>
    <property type="match status" value="1"/>
</dbReference>
<dbReference type="PANTHER" id="PTHR45527">
    <property type="entry name" value="NONRIBOSOMAL PEPTIDE SYNTHETASE"/>
    <property type="match status" value="1"/>
</dbReference>
<dbReference type="Pfam" id="PF13193">
    <property type="entry name" value="AMP-binding_C"/>
    <property type="match status" value="1"/>
</dbReference>
<dbReference type="InterPro" id="IPR020845">
    <property type="entry name" value="AMP-binding_CS"/>
</dbReference>
<dbReference type="Gene3D" id="3.30.300.30">
    <property type="match status" value="1"/>
</dbReference>
<dbReference type="InterPro" id="IPR020806">
    <property type="entry name" value="PKS_PP-bd"/>
</dbReference>
<dbReference type="FunFam" id="1.10.1200.10:FF:000005">
    <property type="entry name" value="Nonribosomal peptide synthetase 1"/>
    <property type="match status" value="1"/>
</dbReference>
<dbReference type="Pfam" id="PF18563">
    <property type="entry name" value="TubC_N"/>
    <property type="match status" value="1"/>
</dbReference>
<dbReference type="InterPro" id="IPR001242">
    <property type="entry name" value="Condensation_dom"/>
</dbReference>
<dbReference type="PROSITE" id="PS50075">
    <property type="entry name" value="CARRIER"/>
    <property type="match status" value="1"/>
</dbReference>
<dbReference type="GO" id="GO:0031177">
    <property type="term" value="F:phosphopantetheine binding"/>
    <property type="evidence" value="ECO:0007669"/>
    <property type="project" value="InterPro"/>
</dbReference>
<comment type="similarity">
    <text evidence="2">Belongs to the ATP-dependent AMP-binding enzyme family.</text>
</comment>
<dbReference type="Gene3D" id="2.30.38.10">
    <property type="entry name" value="Luciferase, Domain 3"/>
    <property type="match status" value="1"/>
</dbReference>
<dbReference type="PANTHER" id="PTHR45527:SF1">
    <property type="entry name" value="FATTY ACID SYNTHASE"/>
    <property type="match status" value="1"/>
</dbReference>
<accession>A0A8J7HUF6</accession>
<organism evidence="6 7">
    <name type="scientific">Amazonocrinis nigriterrae CENA67</name>
    <dbReference type="NCBI Taxonomy" id="2794033"/>
    <lineage>
        <taxon>Bacteria</taxon>
        <taxon>Bacillati</taxon>
        <taxon>Cyanobacteriota</taxon>
        <taxon>Cyanophyceae</taxon>
        <taxon>Nostocales</taxon>
        <taxon>Nostocaceae</taxon>
        <taxon>Amazonocrinis</taxon>
        <taxon>Amazonocrinis nigriterrae</taxon>
    </lineage>
</organism>
<dbReference type="FunFam" id="3.30.559.10:FF:000012">
    <property type="entry name" value="Non-ribosomal peptide synthetase"/>
    <property type="match status" value="1"/>
</dbReference>
<dbReference type="SUPFAM" id="SSF52777">
    <property type="entry name" value="CoA-dependent acyltransferases"/>
    <property type="match status" value="2"/>
</dbReference>
<evidence type="ECO:0000313" key="7">
    <source>
        <dbReference type="Proteomes" id="UP000632766"/>
    </source>
</evidence>
<dbReference type="FunFam" id="2.30.38.10:FF:000001">
    <property type="entry name" value="Non-ribosomal peptide synthetase PvdI"/>
    <property type="match status" value="1"/>
</dbReference>
<comment type="cofactor">
    <cofactor evidence="1">
        <name>pantetheine 4'-phosphate</name>
        <dbReference type="ChEBI" id="CHEBI:47942"/>
    </cofactor>
</comment>
<dbReference type="GO" id="GO:0008610">
    <property type="term" value="P:lipid biosynthetic process"/>
    <property type="evidence" value="ECO:0007669"/>
    <property type="project" value="UniProtKB-ARBA"/>
</dbReference>
<dbReference type="InterPro" id="IPR023213">
    <property type="entry name" value="CAT-like_dom_sf"/>
</dbReference>
<dbReference type="CDD" id="cd12117">
    <property type="entry name" value="A_NRPS_Srf_like"/>
    <property type="match status" value="1"/>
</dbReference>
<dbReference type="Proteomes" id="UP000632766">
    <property type="component" value="Unassembled WGS sequence"/>
</dbReference>
<name>A0A8J7HUF6_9NOST</name>
<dbReference type="Pfam" id="PF00550">
    <property type="entry name" value="PP-binding"/>
    <property type="match status" value="1"/>
</dbReference>
<dbReference type="FunFam" id="3.30.300.30:FF:000010">
    <property type="entry name" value="Enterobactin synthetase component F"/>
    <property type="match status" value="1"/>
</dbReference>
<dbReference type="PROSITE" id="PS00455">
    <property type="entry name" value="AMP_BINDING"/>
    <property type="match status" value="1"/>
</dbReference>
<evidence type="ECO:0000256" key="3">
    <source>
        <dbReference type="ARBA" id="ARBA00022450"/>
    </source>
</evidence>
<evidence type="ECO:0000256" key="2">
    <source>
        <dbReference type="ARBA" id="ARBA00006432"/>
    </source>
</evidence>
<dbReference type="Pfam" id="PF00668">
    <property type="entry name" value="Condensation"/>
    <property type="match status" value="1"/>
</dbReference>
<dbReference type="InterPro" id="IPR000873">
    <property type="entry name" value="AMP-dep_synth/lig_dom"/>
</dbReference>